<keyword evidence="7" id="KW-0413">Isomerase</keyword>
<dbReference type="GO" id="GO:0016887">
    <property type="term" value="F:ATP hydrolysis activity"/>
    <property type="evidence" value="ECO:0007669"/>
    <property type="project" value="RHEA"/>
</dbReference>
<dbReference type="GO" id="GO:0005524">
    <property type="term" value="F:ATP binding"/>
    <property type="evidence" value="ECO:0007669"/>
    <property type="project" value="UniProtKB-UniRule"/>
</dbReference>
<evidence type="ECO:0000313" key="16">
    <source>
        <dbReference type="Proteomes" id="UP000266693"/>
    </source>
</evidence>
<evidence type="ECO:0000256" key="2">
    <source>
        <dbReference type="ARBA" id="ARBA00022741"/>
    </source>
</evidence>
<dbReference type="EC" id="5.6.2.4" evidence="9"/>
<sequence>MTTELDNILASLSDIQREAVLSTEGAALVLAGPGSGKTRVLTARIARILDETRQRKFRILALTFTTKAAMEMRERVDLLVPGLTERTLIGTFHAFCTQLLRQHGSHLEMSPDFAIFDQDADREALLVDALGVAAANGEPVSAEDVRWLKTIDQLKSRLIVPEKAAERFRDAKSGEAAARVYRIYENTLRANNSMDFNGLILGACRLLRDVPGVAERVRQTYPYWLVDEFQDTTPAQYRLIRLAAGDSFRNVFAVADDDQIIYQWAGASYRQIERFRADFQPELMQLVENHRCPPAIVAAANKLVANNTFRTPEKQPIVAAKPDSEDAIAVHVLATDGEEQQWIAESIGSNGRDSWGQTAVLGRTRAILLPIEQALQAKGIKAVVAQRRDRFISPEFNWLQACLDQALRPNDVRVFRLMVDAANRVASDELDAEILAAEADAAGASYFEHWANTATASGNEYLATLGGYGLQLAQSRSQWRSMVRAAIPILVSKAGGDESVISDAADDKAAWDVCLKEIRSEKGSEPELDEVIQGLALRSKEPPHDPEAVTLMTIHASKGLEFDSVYVVGLAESVMPSWQSVKQGDASAEMEEERRNCFVAITRTRERLTLTYASNYRGWSKSPSRFLSEMGLAGG</sequence>
<evidence type="ECO:0000259" key="14">
    <source>
        <dbReference type="PROSITE" id="PS51217"/>
    </source>
</evidence>
<keyword evidence="3 12" id="KW-0378">Hydrolase</keyword>
<keyword evidence="2 12" id="KW-0547">Nucleotide-binding</keyword>
<keyword evidence="5 12" id="KW-0067">ATP-binding</keyword>
<dbReference type="InterPro" id="IPR014016">
    <property type="entry name" value="UvrD-like_ATP-bd"/>
</dbReference>
<dbReference type="PROSITE" id="PS51198">
    <property type="entry name" value="UVRD_HELICASE_ATP_BIND"/>
    <property type="match status" value="1"/>
</dbReference>
<evidence type="ECO:0000256" key="7">
    <source>
        <dbReference type="ARBA" id="ARBA00023235"/>
    </source>
</evidence>
<comment type="catalytic activity">
    <reaction evidence="8">
        <text>Couples ATP hydrolysis with the unwinding of duplex DNA by translocating in the 3'-5' direction.</text>
        <dbReference type="EC" id="5.6.2.4"/>
    </reaction>
</comment>
<proteinExistence type="inferred from homology"/>
<dbReference type="InterPro" id="IPR014017">
    <property type="entry name" value="DNA_helicase_UvrD-like_C"/>
</dbReference>
<evidence type="ECO:0000256" key="12">
    <source>
        <dbReference type="PROSITE-ProRule" id="PRU00560"/>
    </source>
</evidence>
<keyword evidence="6" id="KW-0238">DNA-binding</keyword>
<feature type="binding site" evidence="12">
    <location>
        <begin position="31"/>
        <end position="38"/>
    </location>
    <ligand>
        <name>ATP</name>
        <dbReference type="ChEBI" id="CHEBI:30616"/>
    </ligand>
</feature>
<dbReference type="GO" id="GO:0003677">
    <property type="term" value="F:DNA binding"/>
    <property type="evidence" value="ECO:0007669"/>
    <property type="project" value="UniProtKB-KW"/>
</dbReference>
<keyword evidence="4 12" id="KW-0347">Helicase</keyword>
<dbReference type="Gene3D" id="1.10.486.10">
    <property type="entry name" value="PCRA, domain 4"/>
    <property type="match status" value="1"/>
</dbReference>
<dbReference type="Proteomes" id="UP000266693">
    <property type="component" value="Unassembled WGS sequence"/>
</dbReference>
<dbReference type="CDD" id="cd17932">
    <property type="entry name" value="DEXQc_UvrD"/>
    <property type="match status" value="1"/>
</dbReference>
<dbReference type="AlphaFoldDB" id="A0A396RL59"/>
<evidence type="ECO:0000256" key="6">
    <source>
        <dbReference type="ARBA" id="ARBA00023125"/>
    </source>
</evidence>
<dbReference type="Gene3D" id="3.40.50.300">
    <property type="entry name" value="P-loop containing nucleotide triphosphate hydrolases"/>
    <property type="match status" value="2"/>
</dbReference>
<dbReference type="EMBL" id="QWLV01000007">
    <property type="protein sequence ID" value="RHW16859.1"/>
    <property type="molecule type" value="Genomic_DNA"/>
</dbReference>
<dbReference type="RefSeq" id="WP_118864834.1">
    <property type="nucleotide sequence ID" value="NZ_QWLV01000007.1"/>
</dbReference>
<dbReference type="GO" id="GO:0043138">
    <property type="term" value="F:3'-5' DNA helicase activity"/>
    <property type="evidence" value="ECO:0007669"/>
    <property type="project" value="UniProtKB-EC"/>
</dbReference>
<comment type="similarity">
    <text evidence="1">Belongs to the helicase family. UvrD subfamily.</text>
</comment>
<name>A0A396RL59_9SPHN</name>
<evidence type="ECO:0000256" key="10">
    <source>
        <dbReference type="ARBA" id="ARBA00034923"/>
    </source>
</evidence>
<dbReference type="InterPro" id="IPR013986">
    <property type="entry name" value="DExx_box_DNA_helicase_dom_sf"/>
</dbReference>
<evidence type="ECO:0000313" key="15">
    <source>
        <dbReference type="EMBL" id="RHW16859.1"/>
    </source>
</evidence>
<dbReference type="PROSITE" id="PS51217">
    <property type="entry name" value="UVRD_HELICASE_CTER"/>
    <property type="match status" value="1"/>
</dbReference>
<evidence type="ECO:0000256" key="3">
    <source>
        <dbReference type="ARBA" id="ARBA00022801"/>
    </source>
</evidence>
<dbReference type="GO" id="GO:0000725">
    <property type="term" value="P:recombinational repair"/>
    <property type="evidence" value="ECO:0007669"/>
    <property type="project" value="TreeGrafter"/>
</dbReference>
<dbReference type="InterPro" id="IPR027417">
    <property type="entry name" value="P-loop_NTPase"/>
</dbReference>
<evidence type="ECO:0000256" key="5">
    <source>
        <dbReference type="ARBA" id="ARBA00022840"/>
    </source>
</evidence>
<feature type="domain" description="UvrD-like helicase ATP-binding" evidence="13">
    <location>
        <begin position="10"/>
        <end position="293"/>
    </location>
</feature>
<dbReference type="PANTHER" id="PTHR11070">
    <property type="entry name" value="UVRD / RECB / PCRA DNA HELICASE FAMILY MEMBER"/>
    <property type="match status" value="1"/>
</dbReference>
<comment type="caution">
    <text evidence="15">The sequence shown here is derived from an EMBL/GenBank/DDBJ whole genome shotgun (WGS) entry which is preliminary data.</text>
</comment>
<feature type="domain" description="UvrD-like helicase C-terminal" evidence="14">
    <location>
        <begin position="294"/>
        <end position="559"/>
    </location>
</feature>
<keyword evidence="16" id="KW-1185">Reference proteome</keyword>
<dbReference type="PANTHER" id="PTHR11070:SF2">
    <property type="entry name" value="ATP-DEPENDENT DNA HELICASE SRS2"/>
    <property type="match status" value="1"/>
</dbReference>
<dbReference type="Pfam" id="PF13361">
    <property type="entry name" value="UvrD_C"/>
    <property type="match status" value="2"/>
</dbReference>
<reference evidence="15 16" key="1">
    <citation type="submission" date="2018-08" db="EMBL/GenBank/DDBJ databases">
        <title>The multiple taxonomic identification of Sphingomonas gilva.</title>
        <authorList>
            <person name="Zhu D."/>
            <person name="Zheng S."/>
        </authorList>
    </citation>
    <scope>NUCLEOTIDE SEQUENCE [LARGE SCALE GENOMIC DNA]</scope>
    <source>
        <strain evidence="15 16">ZDH117</strain>
    </source>
</reference>
<dbReference type="OrthoDB" id="9806690at2"/>
<evidence type="ECO:0000256" key="9">
    <source>
        <dbReference type="ARBA" id="ARBA00034808"/>
    </source>
</evidence>
<accession>A0A396RL59</accession>
<dbReference type="Gene3D" id="1.10.10.160">
    <property type="match status" value="1"/>
</dbReference>
<protein>
    <recommendedName>
        <fullName evidence="9">DNA 3'-5' helicase</fullName>
        <ecNumber evidence="9">5.6.2.4</ecNumber>
    </recommendedName>
    <alternativeName>
        <fullName evidence="10">DNA 3'-5' helicase II</fullName>
    </alternativeName>
</protein>
<dbReference type="SUPFAM" id="SSF52540">
    <property type="entry name" value="P-loop containing nucleoside triphosphate hydrolases"/>
    <property type="match status" value="1"/>
</dbReference>
<evidence type="ECO:0000256" key="1">
    <source>
        <dbReference type="ARBA" id="ARBA00009922"/>
    </source>
</evidence>
<gene>
    <name evidence="15" type="ORF">D1610_14205</name>
</gene>
<comment type="catalytic activity">
    <reaction evidence="11">
        <text>ATP + H2O = ADP + phosphate + H(+)</text>
        <dbReference type="Rhea" id="RHEA:13065"/>
        <dbReference type="ChEBI" id="CHEBI:15377"/>
        <dbReference type="ChEBI" id="CHEBI:15378"/>
        <dbReference type="ChEBI" id="CHEBI:30616"/>
        <dbReference type="ChEBI" id="CHEBI:43474"/>
        <dbReference type="ChEBI" id="CHEBI:456216"/>
        <dbReference type="EC" id="5.6.2.4"/>
    </reaction>
</comment>
<evidence type="ECO:0000256" key="11">
    <source>
        <dbReference type="ARBA" id="ARBA00048988"/>
    </source>
</evidence>
<dbReference type="Pfam" id="PF00580">
    <property type="entry name" value="UvrD-helicase"/>
    <property type="match status" value="1"/>
</dbReference>
<evidence type="ECO:0000256" key="8">
    <source>
        <dbReference type="ARBA" id="ARBA00034617"/>
    </source>
</evidence>
<dbReference type="InterPro" id="IPR000212">
    <property type="entry name" value="DNA_helicase_UvrD/REP"/>
</dbReference>
<evidence type="ECO:0000256" key="4">
    <source>
        <dbReference type="ARBA" id="ARBA00022806"/>
    </source>
</evidence>
<evidence type="ECO:0000259" key="13">
    <source>
        <dbReference type="PROSITE" id="PS51198"/>
    </source>
</evidence>
<organism evidence="15 16">
    <name type="scientific">Sphingomonas gilva</name>
    <dbReference type="NCBI Taxonomy" id="2305907"/>
    <lineage>
        <taxon>Bacteria</taxon>
        <taxon>Pseudomonadati</taxon>
        <taxon>Pseudomonadota</taxon>
        <taxon>Alphaproteobacteria</taxon>
        <taxon>Sphingomonadales</taxon>
        <taxon>Sphingomonadaceae</taxon>
        <taxon>Sphingomonas</taxon>
    </lineage>
</organism>